<dbReference type="EMBL" id="BAAABW010000008">
    <property type="protein sequence ID" value="GAA0340224.1"/>
    <property type="molecule type" value="Genomic_DNA"/>
</dbReference>
<dbReference type="PANTHER" id="PTHR33164">
    <property type="entry name" value="TRANSCRIPTIONAL REGULATOR, MARR FAMILY"/>
    <property type="match status" value="1"/>
</dbReference>
<dbReference type="InterPro" id="IPR039422">
    <property type="entry name" value="MarR/SlyA-like"/>
</dbReference>
<dbReference type="InterPro" id="IPR036388">
    <property type="entry name" value="WH-like_DNA-bd_sf"/>
</dbReference>
<feature type="domain" description="HTH marR-type" evidence="1">
    <location>
        <begin position="48"/>
        <end position="180"/>
    </location>
</feature>
<reference evidence="2 3" key="1">
    <citation type="journal article" date="2019" name="Int. J. Syst. Evol. Microbiol.">
        <title>The Global Catalogue of Microorganisms (GCM) 10K type strain sequencing project: providing services to taxonomists for standard genome sequencing and annotation.</title>
        <authorList>
            <consortium name="The Broad Institute Genomics Platform"/>
            <consortium name="The Broad Institute Genome Sequencing Center for Infectious Disease"/>
            <person name="Wu L."/>
            <person name="Ma J."/>
        </authorList>
    </citation>
    <scope>NUCLEOTIDE SEQUENCE [LARGE SCALE GENOMIC DNA]</scope>
    <source>
        <strain evidence="2 3">JCM 4565</strain>
    </source>
</reference>
<protein>
    <recommendedName>
        <fullName evidence="1">HTH marR-type domain-containing protein</fullName>
    </recommendedName>
</protein>
<dbReference type="CDD" id="cd00090">
    <property type="entry name" value="HTH_ARSR"/>
    <property type="match status" value="1"/>
</dbReference>
<comment type="caution">
    <text evidence="2">The sequence shown here is derived from an EMBL/GenBank/DDBJ whole genome shotgun (WGS) entry which is preliminary data.</text>
</comment>
<dbReference type="Pfam" id="PF12802">
    <property type="entry name" value="MarR_2"/>
    <property type="match status" value="1"/>
</dbReference>
<organism evidence="2 3">
    <name type="scientific">Streptomyces blastmyceticus</name>
    <dbReference type="NCBI Taxonomy" id="68180"/>
    <lineage>
        <taxon>Bacteria</taxon>
        <taxon>Bacillati</taxon>
        <taxon>Actinomycetota</taxon>
        <taxon>Actinomycetes</taxon>
        <taxon>Kitasatosporales</taxon>
        <taxon>Streptomycetaceae</taxon>
        <taxon>Streptomyces</taxon>
    </lineage>
</organism>
<gene>
    <name evidence="2" type="ORF">GCM10010319_15350</name>
</gene>
<evidence type="ECO:0000313" key="3">
    <source>
        <dbReference type="Proteomes" id="UP001500063"/>
    </source>
</evidence>
<name>A0ABN0WKR1_9ACTN</name>
<evidence type="ECO:0000259" key="1">
    <source>
        <dbReference type="PROSITE" id="PS50995"/>
    </source>
</evidence>
<dbReference type="SUPFAM" id="SSF46785">
    <property type="entry name" value="Winged helix' DNA-binding domain"/>
    <property type="match status" value="1"/>
</dbReference>
<proteinExistence type="predicted"/>
<dbReference type="InterPro" id="IPR011991">
    <property type="entry name" value="ArsR-like_HTH"/>
</dbReference>
<sequence length="197" mass="21723">MVEPPVQKFGFPNSLDLRSIYNLSMQHAAEPGTHRLPTPEETQAIGLVPLLAPYIRQAPAEMPDELRTVFDTHSLTARHGAVLPQLLAEQPLAVSELARRLRLSLSTTSELVGALDRAGLVERREDPTNRRRTLVAIADDRLPVVEAFIATRSQPLLRALDSLSPRDRAGFIAGLNAWAREVRDRPATPPDRAPAPK</sequence>
<dbReference type="InterPro" id="IPR000835">
    <property type="entry name" value="HTH_MarR-typ"/>
</dbReference>
<dbReference type="InterPro" id="IPR036390">
    <property type="entry name" value="WH_DNA-bd_sf"/>
</dbReference>
<dbReference type="PANTHER" id="PTHR33164:SF99">
    <property type="entry name" value="MARR FAMILY REGULATORY PROTEIN"/>
    <property type="match status" value="1"/>
</dbReference>
<dbReference type="Proteomes" id="UP001500063">
    <property type="component" value="Unassembled WGS sequence"/>
</dbReference>
<evidence type="ECO:0000313" key="2">
    <source>
        <dbReference type="EMBL" id="GAA0340224.1"/>
    </source>
</evidence>
<dbReference type="Gene3D" id="1.10.10.10">
    <property type="entry name" value="Winged helix-like DNA-binding domain superfamily/Winged helix DNA-binding domain"/>
    <property type="match status" value="1"/>
</dbReference>
<accession>A0ABN0WKR1</accession>
<dbReference type="PROSITE" id="PS50995">
    <property type="entry name" value="HTH_MARR_2"/>
    <property type="match status" value="1"/>
</dbReference>
<keyword evidence="3" id="KW-1185">Reference proteome</keyword>
<dbReference type="SMART" id="SM00347">
    <property type="entry name" value="HTH_MARR"/>
    <property type="match status" value="1"/>
</dbReference>